<protein>
    <recommendedName>
        <fullName evidence="4">EF-hand domain-containing protein</fullName>
    </recommendedName>
</protein>
<feature type="domain" description="EF-hand" evidence="4">
    <location>
        <begin position="99"/>
        <end position="134"/>
    </location>
</feature>
<dbReference type="InterPro" id="IPR051581">
    <property type="entry name" value="Ca-bind"/>
</dbReference>
<evidence type="ECO:0000256" key="2">
    <source>
        <dbReference type="ARBA" id="ARBA00022737"/>
    </source>
</evidence>
<dbReference type="PANTHER" id="PTHR34524:SF6">
    <property type="entry name" value="CALCYPHOSINE LIKE"/>
    <property type="match status" value="1"/>
</dbReference>
<keyword evidence="3" id="KW-0106">Calcium</keyword>
<dbReference type="InterPro" id="IPR011992">
    <property type="entry name" value="EF-hand-dom_pair"/>
</dbReference>
<dbReference type="PROSITE" id="PS50222">
    <property type="entry name" value="EF_HAND_2"/>
    <property type="match status" value="1"/>
</dbReference>
<proteinExistence type="predicted"/>
<evidence type="ECO:0000313" key="6">
    <source>
        <dbReference type="Proteomes" id="UP001470230"/>
    </source>
</evidence>
<reference evidence="5 6" key="1">
    <citation type="submission" date="2024-04" db="EMBL/GenBank/DDBJ databases">
        <title>Tritrichomonas musculus Genome.</title>
        <authorList>
            <person name="Alves-Ferreira E."/>
            <person name="Grigg M."/>
            <person name="Lorenzi H."/>
            <person name="Galac M."/>
        </authorList>
    </citation>
    <scope>NUCLEOTIDE SEQUENCE [LARGE SCALE GENOMIC DNA]</scope>
    <source>
        <strain evidence="5 6">EAF2021</strain>
    </source>
</reference>
<keyword evidence="1" id="KW-0479">Metal-binding</keyword>
<gene>
    <name evidence="5" type="ORF">M9Y10_006530</name>
</gene>
<accession>A0ABR2JFF8</accession>
<dbReference type="Proteomes" id="UP001470230">
    <property type="component" value="Unassembled WGS sequence"/>
</dbReference>
<name>A0ABR2JFF8_9EUKA</name>
<keyword evidence="2" id="KW-0677">Repeat</keyword>
<evidence type="ECO:0000259" key="4">
    <source>
        <dbReference type="PROSITE" id="PS50222"/>
    </source>
</evidence>
<evidence type="ECO:0000313" key="5">
    <source>
        <dbReference type="EMBL" id="KAK8876332.1"/>
    </source>
</evidence>
<dbReference type="SUPFAM" id="SSF47473">
    <property type="entry name" value="EF-hand"/>
    <property type="match status" value="1"/>
</dbReference>
<dbReference type="InterPro" id="IPR002048">
    <property type="entry name" value="EF_hand_dom"/>
</dbReference>
<dbReference type="PROSITE" id="PS00018">
    <property type="entry name" value="EF_HAND_1"/>
    <property type="match status" value="1"/>
</dbReference>
<evidence type="ECO:0000256" key="3">
    <source>
        <dbReference type="ARBA" id="ARBA00022837"/>
    </source>
</evidence>
<sequence>MQDRFFITPDDLSQRIREKIQSRGLIGLRGLGTLLRQSEENGSQTFDLEMDIPKILSDFGVFINRTEVVEMKRILGSDTYGQVSLIDFVNFLTPPMNLERQKIVERAFDQKDSDRSGSLSINEIQNISHYQSSAMTLLAVRKSSPEALFQNLIKLYQKEGSDSVPREEFIDYYRLISSGIQDDLEFINMVKSSWGV</sequence>
<dbReference type="InterPro" id="IPR018247">
    <property type="entry name" value="EF_Hand_1_Ca_BS"/>
</dbReference>
<comment type="caution">
    <text evidence="5">The sequence shown here is derived from an EMBL/GenBank/DDBJ whole genome shotgun (WGS) entry which is preliminary data.</text>
</comment>
<dbReference type="PANTHER" id="PTHR34524">
    <property type="entry name" value="CALCYPHOSIN"/>
    <property type="match status" value="1"/>
</dbReference>
<keyword evidence="6" id="KW-1185">Reference proteome</keyword>
<dbReference type="EMBL" id="JAPFFF010000012">
    <property type="protein sequence ID" value="KAK8876332.1"/>
    <property type="molecule type" value="Genomic_DNA"/>
</dbReference>
<evidence type="ECO:0000256" key="1">
    <source>
        <dbReference type="ARBA" id="ARBA00022723"/>
    </source>
</evidence>
<dbReference type="Gene3D" id="1.10.238.10">
    <property type="entry name" value="EF-hand"/>
    <property type="match status" value="1"/>
</dbReference>
<organism evidence="5 6">
    <name type="scientific">Tritrichomonas musculus</name>
    <dbReference type="NCBI Taxonomy" id="1915356"/>
    <lineage>
        <taxon>Eukaryota</taxon>
        <taxon>Metamonada</taxon>
        <taxon>Parabasalia</taxon>
        <taxon>Tritrichomonadida</taxon>
        <taxon>Tritrichomonadidae</taxon>
        <taxon>Tritrichomonas</taxon>
    </lineage>
</organism>